<comment type="similarity">
    <text evidence="2 11">Belongs to the glycosyl hydrolase 1 family.</text>
</comment>
<dbReference type="InterPro" id="IPR001360">
    <property type="entry name" value="Glyco_hydro_1"/>
</dbReference>
<evidence type="ECO:0000256" key="10">
    <source>
        <dbReference type="PIRSR" id="PIRSR617736-2"/>
    </source>
</evidence>
<feature type="binding site" evidence="10">
    <location>
        <position position="300"/>
    </location>
    <ligand>
        <name>substrate</name>
    </ligand>
</feature>
<dbReference type="Pfam" id="PF00232">
    <property type="entry name" value="Glyco_hydro_1"/>
    <property type="match status" value="1"/>
</dbReference>
<protein>
    <recommendedName>
        <fullName evidence="3 11">Beta-glucosidase</fullName>
        <ecNumber evidence="3 11">3.2.1.21</ecNumber>
    </recommendedName>
</protein>
<keyword evidence="13" id="KW-1185">Reference proteome</keyword>
<keyword evidence="4 11" id="KW-0378">Hydrolase</keyword>
<evidence type="ECO:0000256" key="8">
    <source>
        <dbReference type="ARBA" id="ARBA00023326"/>
    </source>
</evidence>
<dbReference type="GO" id="GO:0030245">
    <property type="term" value="P:cellulose catabolic process"/>
    <property type="evidence" value="ECO:0007669"/>
    <property type="project" value="UniProtKB-KW"/>
</dbReference>
<dbReference type="PANTHER" id="PTHR10353">
    <property type="entry name" value="GLYCOSYL HYDROLASE"/>
    <property type="match status" value="1"/>
</dbReference>
<evidence type="ECO:0000256" key="4">
    <source>
        <dbReference type="ARBA" id="ARBA00022801"/>
    </source>
</evidence>
<dbReference type="EC" id="3.2.1.21" evidence="3 11"/>
<reference evidence="13" key="1">
    <citation type="submission" date="2016-10" db="EMBL/GenBank/DDBJ databases">
        <authorList>
            <person name="Varghese N."/>
            <person name="Submissions S."/>
        </authorList>
    </citation>
    <scope>NUCLEOTIDE SEQUENCE [LARGE SCALE GENOMIC DNA]</scope>
    <source>
        <strain evidence="13">CGMCC 4.3530</strain>
    </source>
</reference>
<dbReference type="PROSITE" id="PS00653">
    <property type="entry name" value="GLYCOSYL_HYDROL_F1_2"/>
    <property type="match status" value="1"/>
</dbReference>
<proteinExistence type="inferred from homology"/>
<evidence type="ECO:0000256" key="5">
    <source>
        <dbReference type="ARBA" id="ARBA00023001"/>
    </source>
</evidence>
<evidence type="ECO:0000256" key="3">
    <source>
        <dbReference type="ARBA" id="ARBA00012744"/>
    </source>
</evidence>
<dbReference type="InterPro" id="IPR017736">
    <property type="entry name" value="Glyco_hydro_1_beta-glucosidase"/>
</dbReference>
<accession>A0A1H3U884</accession>
<dbReference type="OrthoDB" id="9765195at2"/>
<dbReference type="NCBIfam" id="TIGR03356">
    <property type="entry name" value="BGL"/>
    <property type="match status" value="1"/>
</dbReference>
<dbReference type="STRING" id="418495.SAMN05216215_11176"/>
<dbReference type="AlphaFoldDB" id="A0A1H3U884"/>
<evidence type="ECO:0000256" key="7">
    <source>
        <dbReference type="ARBA" id="ARBA00023295"/>
    </source>
</evidence>
<dbReference type="InterPro" id="IPR033132">
    <property type="entry name" value="GH_1_N_CS"/>
</dbReference>
<evidence type="ECO:0000256" key="9">
    <source>
        <dbReference type="PIRSR" id="PIRSR617736-1"/>
    </source>
</evidence>
<feature type="binding site" evidence="10">
    <location>
        <position position="123"/>
    </location>
    <ligand>
        <name>substrate</name>
    </ligand>
</feature>
<evidence type="ECO:0000256" key="11">
    <source>
        <dbReference type="RuleBase" id="RU361175"/>
    </source>
</evidence>
<dbReference type="Proteomes" id="UP000199529">
    <property type="component" value="Unassembled WGS sequence"/>
</dbReference>
<dbReference type="EMBL" id="FNOK01000117">
    <property type="protein sequence ID" value="SDZ58683.1"/>
    <property type="molecule type" value="Genomic_DNA"/>
</dbReference>
<feature type="active site" description="Proton donor" evidence="9">
    <location>
        <position position="168"/>
    </location>
</feature>
<feature type="binding site" evidence="10">
    <location>
        <begin position="420"/>
        <end position="421"/>
    </location>
    <ligand>
        <name>substrate</name>
    </ligand>
</feature>
<evidence type="ECO:0000313" key="12">
    <source>
        <dbReference type="EMBL" id="SDZ58683.1"/>
    </source>
</evidence>
<sequence length="470" mass="51330">MTNKKALGFPSDFVWGAATASYQIEGGAKEDGRGPSIWDTFTATEGKVLGGDTGDVACDHFHRYPEDVALMAELGLPTYRFSVSWSRVMPDGRTVNPQGMEFYDRLVDELLDHGITPMITLFHWDLPQALEDEGGWRVRDTAARFADYAAAVHGALGDRVPDWTTLNEPFCSAFLGYGTGVHAPGVAEPGTALVAAHHHLLAHGLGMRALRAAARPGQRFSLVLNFAPALTDVDDEAHREAARKFDGMQNRIFLDPVLGRGYPEDVLADVAHLGALEPAIRDGDLETITTPLDWLGVNYYAPVRVAPLADLEAPSNSGLPGLRGFDVLPPRGPLTSFGWEQTPSSLTDLLLWLRRHCPGLPLMIAENGAAFADTIDSDGRIRDRDRVRYFADHLRAVHAAIEQGADVRGYLAWSLLDNFEWALGYSQRFGLIHVDFDTLQRTVKDSARFFSGVAASNAVPVDDPAELTAD</sequence>
<keyword evidence="7 11" id="KW-0326">Glycosidase</keyword>
<dbReference type="PRINTS" id="PR00131">
    <property type="entry name" value="GLHYDRLASE1"/>
</dbReference>
<keyword evidence="8" id="KW-0624">Polysaccharide degradation</keyword>
<evidence type="ECO:0000256" key="6">
    <source>
        <dbReference type="ARBA" id="ARBA00023277"/>
    </source>
</evidence>
<dbReference type="Gene3D" id="3.20.20.80">
    <property type="entry name" value="Glycosidases"/>
    <property type="match status" value="1"/>
</dbReference>
<comment type="catalytic activity">
    <reaction evidence="1 11">
        <text>Hydrolysis of terminal, non-reducing beta-D-glucosyl residues with release of beta-D-glucose.</text>
        <dbReference type="EC" id="3.2.1.21"/>
    </reaction>
</comment>
<name>A0A1H3U884_9PSEU</name>
<dbReference type="PANTHER" id="PTHR10353:SF36">
    <property type="entry name" value="LP05116P"/>
    <property type="match status" value="1"/>
</dbReference>
<dbReference type="GO" id="GO:0005829">
    <property type="term" value="C:cytosol"/>
    <property type="evidence" value="ECO:0007669"/>
    <property type="project" value="TreeGrafter"/>
</dbReference>
<gene>
    <name evidence="12" type="ORF">SAMN05216215_11176</name>
</gene>
<evidence type="ECO:0000256" key="2">
    <source>
        <dbReference type="ARBA" id="ARBA00010838"/>
    </source>
</evidence>
<feature type="binding site" evidence="10">
    <location>
        <position position="167"/>
    </location>
    <ligand>
        <name>substrate</name>
    </ligand>
</feature>
<dbReference type="GO" id="GO:0008422">
    <property type="term" value="F:beta-glucosidase activity"/>
    <property type="evidence" value="ECO:0007669"/>
    <property type="project" value="UniProtKB-EC"/>
</dbReference>
<evidence type="ECO:0000313" key="13">
    <source>
        <dbReference type="Proteomes" id="UP000199529"/>
    </source>
</evidence>
<keyword evidence="6" id="KW-0119">Carbohydrate metabolism</keyword>
<dbReference type="RefSeq" id="WP_093278970.1">
    <property type="nucleotide sequence ID" value="NZ_FNOK01000117.1"/>
</dbReference>
<keyword evidence="5" id="KW-0136">Cellulose degradation</keyword>
<organism evidence="12 13">
    <name type="scientific">Saccharopolyspora shandongensis</name>
    <dbReference type="NCBI Taxonomy" id="418495"/>
    <lineage>
        <taxon>Bacteria</taxon>
        <taxon>Bacillati</taxon>
        <taxon>Actinomycetota</taxon>
        <taxon>Actinomycetes</taxon>
        <taxon>Pseudonocardiales</taxon>
        <taxon>Pseudonocardiaceae</taxon>
        <taxon>Saccharopolyspora</taxon>
    </lineage>
</organism>
<feature type="active site" description="Nucleophile" evidence="9">
    <location>
        <position position="366"/>
    </location>
</feature>
<dbReference type="FunFam" id="3.20.20.80:FF:000004">
    <property type="entry name" value="Beta-glucosidase 6-phospho-beta-glucosidase"/>
    <property type="match status" value="1"/>
</dbReference>
<evidence type="ECO:0000256" key="1">
    <source>
        <dbReference type="ARBA" id="ARBA00000448"/>
    </source>
</evidence>
<feature type="binding site" evidence="10">
    <location>
        <position position="413"/>
    </location>
    <ligand>
        <name>substrate</name>
    </ligand>
</feature>
<feature type="binding site" evidence="10">
    <location>
        <position position="23"/>
    </location>
    <ligand>
        <name>substrate</name>
    </ligand>
</feature>
<dbReference type="SUPFAM" id="SSF51445">
    <property type="entry name" value="(Trans)glycosidases"/>
    <property type="match status" value="1"/>
</dbReference>
<dbReference type="InterPro" id="IPR017853">
    <property type="entry name" value="GH"/>
</dbReference>